<dbReference type="AlphaFoldDB" id="A5CDV8"/>
<name>A5CDV8_ORITB</name>
<evidence type="ECO:0000313" key="2">
    <source>
        <dbReference type="Proteomes" id="UP000001565"/>
    </source>
</evidence>
<dbReference type="HOGENOM" id="CLU_448946_0_0_5"/>
<protein>
    <submittedName>
        <fullName evidence="1">Uncharacterized protein</fullName>
    </submittedName>
</protein>
<proteinExistence type="predicted"/>
<sequence length="608" mass="68845">MGDKVTLTIQPKVDKGGFLPNIDHVVKEFEGTVCRLSNAGTSFYAVHSIKPIICDTTITALTIQKNWKYAKLDQLILNKILNELKVNCYGNGIRKVDISLDNFGSKALKSLSELLKDNTVLEEFSLKYATPINRWEGTSTTTRKDLDSDQDGNSFKKILDKTSLTHVTINYHIGQNILKCFTIHKNPNIIKLDLIDSFNSNNYKISNFDGFAQPINVMPKLTEFILTDNTKNDVKLKVLDSLNYQHGNLRKLLDINNEQEVVDLVSPSPQWISSNNMHIDDDISEAVTVMSISDSSSRASTANSYQHIDPALARAVSQSRSNGGPSCSSYLVDNPSTYLHSFPCTLFTYNHEDHFSRTPFAELSKEMQDPKLDIVFPRFPELKYHIGSESLAKDRKNTDAWKIFVYFKQSISPNCNYINSIPSFNFEEFKKHKIMYHHAIILNAASTFLSNRCLCDTENYVLSLVANDRCDDGLNDGCTDRKSFLRNELKLPDDPRSQFYAHAIEVAIRKIARNPNEVEKLYQFVNEVKSNFDLISCLESIPGFEDYNEETDEIEETDIIDEDESSGYALNTRITPGILDDALDLYSGLPDHNNIQNAGGLFHYHDSV</sequence>
<reference evidence="1 2" key="1">
    <citation type="journal article" date="2007" name="Proc. Natl. Acad. Sci. U.S.A.">
        <title>The Orientia tsutsugamushi genome reveals massive proliferation of conjugative type IV secretion system and host-cell interaction genes.</title>
        <authorList>
            <person name="Cho N.-H."/>
            <person name="Kim H.-R."/>
            <person name="Lee J.-H."/>
            <person name="Kim S.-Y."/>
            <person name="Kim J."/>
            <person name="Cha S."/>
            <person name="Kim S.-Y."/>
            <person name="Darby A.C."/>
            <person name="Fuxelius H.-H."/>
            <person name="Yin J."/>
            <person name="Kim J.H."/>
            <person name="Kim J."/>
            <person name="Lee S.J."/>
            <person name="Koh Y.-S."/>
            <person name="Jang W.-J."/>
            <person name="Park K.-H."/>
            <person name="Andersson S.G.E."/>
            <person name="Choi M.-S."/>
            <person name="Kim I.-S."/>
        </authorList>
    </citation>
    <scope>NUCLEOTIDE SEQUENCE [LARGE SCALE GENOMIC DNA]</scope>
    <source>
        <strain evidence="1 2">Boryong</strain>
    </source>
</reference>
<organism evidence="1 2">
    <name type="scientific">Orientia tsutsugamushi (strain Boryong)</name>
    <name type="common">Rickettsia tsutsugamushi</name>
    <dbReference type="NCBI Taxonomy" id="357244"/>
    <lineage>
        <taxon>Bacteria</taxon>
        <taxon>Pseudomonadati</taxon>
        <taxon>Pseudomonadota</taxon>
        <taxon>Alphaproteobacteria</taxon>
        <taxon>Rickettsiales</taxon>
        <taxon>Rickettsiaceae</taxon>
        <taxon>Rickettsieae</taxon>
        <taxon>Orientia</taxon>
    </lineage>
</organism>
<dbReference type="KEGG" id="ots:OTBS_1059"/>
<accession>A5CDV8</accession>
<gene>
    <name evidence="1" type="ordered locus">OTBS_1059</name>
</gene>
<dbReference type="RefSeq" id="WP_011944762.1">
    <property type="nucleotide sequence ID" value="NC_009488.1"/>
</dbReference>
<dbReference type="Proteomes" id="UP000001565">
    <property type="component" value="Chromosome"/>
</dbReference>
<evidence type="ECO:0000313" key="1">
    <source>
        <dbReference type="EMBL" id="CAM80125.1"/>
    </source>
</evidence>
<dbReference type="EMBL" id="AM494475">
    <property type="protein sequence ID" value="CAM80125.1"/>
    <property type="molecule type" value="Genomic_DNA"/>
</dbReference>
<dbReference type="SUPFAM" id="SSF52047">
    <property type="entry name" value="RNI-like"/>
    <property type="match status" value="1"/>
</dbReference>